<keyword evidence="4" id="KW-1185">Reference proteome</keyword>
<dbReference type="InterPro" id="IPR013589">
    <property type="entry name" value="Bac_transglu_N"/>
</dbReference>
<evidence type="ECO:0000313" key="3">
    <source>
        <dbReference type="EMBL" id="MFL4470436.1"/>
    </source>
</evidence>
<proteinExistence type="predicted"/>
<feature type="domain" description="Bacterial transglutaminase-like N-terminal" evidence="2">
    <location>
        <begin position="3"/>
        <end position="81"/>
    </location>
</feature>
<evidence type="ECO:0000256" key="1">
    <source>
        <dbReference type="SAM" id="MobiDB-lite"/>
    </source>
</evidence>
<dbReference type="Proteomes" id="UP001627408">
    <property type="component" value="Unassembled WGS sequence"/>
</dbReference>
<dbReference type="Pfam" id="PF08379">
    <property type="entry name" value="Bact_transglu_N"/>
    <property type="match status" value="1"/>
</dbReference>
<dbReference type="EMBL" id="JBHDIY010000002">
    <property type="protein sequence ID" value="MFL4470436.1"/>
    <property type="molecule type" value="Genomic_DNA"/>
</dbReference>
<feature type="region of interest" description="Disordered" evidence="1">
    <location>
        <begin position="153"/>
        <end position="172"/>
    </location>
</feature>
<sequence>MRLRVEHKTHYTYNEPVPYALQQVRLRPKSRPGQTIVDWDIEVRGGQVEVAFEDEHANSVDLVSFTPGEMEIEIICRGTVDVEDQAGVVGPQGGYVPLWLFQRSTALTRMGPQLAKLVESAPTDGNPLEVLHALSAHIIDAVPYSTDQVEIRSDGRRCSERRPRRLSGSRPCLHHRSTRHGLSCALRVGISDDE</sequence>
<evidence type="ECO:0000259" key="2">
    <source>
        <dbReference type="Pfam" id="PF08379"/>
    </source>
</evidence>
<protein>
    <submittedName>
        <fullName evidence="3">Transglutaminase N-terminal domain-containing protein</fullName>
    </submittedName>
</protein>
<dbReference type="RefSeq" id="WP_407592290.1">
    <property type="nucleotide sequence ID" value="NZ_JBHDIY010000002.1"/>
</dbReference>
<feature type="compositionally biased region" description="Basic residues" evidence="1">
    <location>
        <begin position="162"/>
        <end position="172"/>
    </location>
</feature>
<comment type="caution">
    <text evidence="3">The sequence shown here is derived from an EMBL/GenBank/DDBJ whole genome shotgun (WGS) entry which is preliminary data.</text>
</comment>
<accession>A0ABW8UTK6</accession>
<organism evidence="3 4">
    <name type="scientific">Tateyamaria armeniaca</name>
    <dbReference type="NCBI Taxonomy" id="2518930"/>
    <lineage>
        <taxon>Bacteria</taxon>
        <taxon>Pseudomonadati</taxon>
        <taxon>Pseudomonadota</taxon>
        <taxon>Alphaproteobacteria</taxon>
        <taxon>Rhodobacterales</taxon>
        <taxon>Roseobacteraceae</taxon>
        <taxon>Tateyamaria</taxon>
    </lineage>
</organism>
<dbReference type="PANTHER" id="PTHR33490">
    <property type="entry name" value="BLR5614 PROTEIN-RELATED"/>
    <property type="match status" value="1"/>
</dbReference>
<name>A0ABW8UTK6_9RHOB</name>
<gene>
    <name evidence="3" type="ORF">ACERZ8_11315</name>
</gene>
<dbReference type="PANTHER" id="PTHR33490:SF6">
    <property type="entry name" value="SLL1049 PROTEIN"/>
    <property type="match status" value="1"/>
</dbReference>
<evidence type="ECO:0000313" key="4">
    <source>
        <dbReference type="Proteomes" id="UP001627408"/>
    </source>
</evidence>
<reference evidence="3 4" key="1">
    <citation type="submission" date="2024-08" db="EMBL/GenBank/DDBJ databases">
        <title>Tateyamaria sp. nov., isolated from marine algae.</title>
        <authorList>
            <person name="Choi B.J."/>
            <person name="Kim J.M."/>
            <person name="Lee J.K."/>
            <person name="Choi D.G."/>
            <person name="Bayburt H."/>
            <person name="Baek J.H."/>
            <person name="Han D.M."/>
            <person name="Jeon C.O."/>
        </authorList>
    </citation>
    <scope>NUCLEOTIDE SEQUENCE [LARGE SCALE GENOMIC DNA]</scope>
    <source>
        <strain evidence="3 4">KMU-156</strain>
    </source>
</reference>